<feature type="transmembrane region" description="Helical" evidence="9">
    <location>
        <begin position="88"/>
        <end position="111"/>
    </location>
</feature>
<dbReference type="PANTHER" id="PTHR35011">
    <property type="entry name" value="2,3-DIKETO-L-GULONATE TRAP TRANSPORTER SMALL PERMEASE PROTEIN YIAM"/>
    <property type="match status" value="1"/>
</dbReference>
<keyword evidence="6 9" id="KW-1133">Transmembrane helix</keyword>
<dbReference type="KEGG" id="mon:G8E03_06700"/>
<feature type="transmembrane region" description="Helical" evidence="9">
    <location>
        <begin position="131"/>
        <end position="152"/>
    </location>
</feature>
<evidence type="ECO:0000256" key="4">
    <source>
        <dbReference type="ARBA" id="ARBA00022519"/>
    </source>
</evidence>
<keyword evidence="5 9" id="KW-0812">Transmembrane</keyword>
<keyword evidence="4 9" id="KW-0997">Cell inner membrane</keyword>
<evidence type="ECO:0000259" key="10">
    <source>
        <dbReference type="Pfam" id="PF04290"/>
    </source>
</evidence>
<feature type="transmembrane region" description="Helical" evidence="9">
    <location>
        <begin position="12"/>
        <end position="31"/>
    </location>
</feature>
<comment type="subunit">
    <text evidence="9">The complex comprises the extracytoplasmic solute receptor protein and the two transmembrane proteins.</text>
</comment>
<keyword evidence="3" id="KW-1003">Cell membrane</keyword>
<sequence length="175" mass="18934">MLRSLGLFHDHLSELGLWLGMMALAALATLSFAGTMSRYLLSTPLGWVPDWTGYTLAASIFITAPAVTKHGQHVAMDFIAAAATSRTVVRFLTGIAAAMTFIVLATMTWIVTDSLLAAFRSGTGTAAGYPIPRWWLLSFITYGFGSSAVHFLRTALTAFLGKEKFSDLHISREAN</sequence>
<proteinExistence type="inferred from homology"/>
<dbReference type="GO" id="GO:0005886">
    <property type="term" value="C:plasma membrane"/>
    <property type="evidence" value="ECO:0007669"/>
    <property type="project" value="UniProtKB-SubCell"/>
</dbReference>
<dbReference type="Proteomes" id="UP000500791">
    <property type="component" value="Chromosome"/>
</dbReference>
<organism evidence="11 12">
    <name type="scientific">Pontivivens nitratireducens</name>
    <dbReference type="NCBI Taxonomy" id="2758038"/>
    <lineage>
        <taxon>Bacteria</taxon>
        <taxon>Pseudomonadati</taxon>
        <taxon>Pseudomonadota</taxon>
        <taxon>Alphaproteobacteria</taxon>
        <taxon>Rhodobacterales</taxon>
        <taxon>Paracoccaceae</taxon>
        <taxon>Pontivivens</taxon>
    </lineage>
</organism>
<dbReference type="AlphaFoldDB" id="A0A6G7VKU8"/>
<evidence type="ECO:0000256" key="8">
    <source>
        <dbReference type="ARBA" id="ARBA00038436"/>
    </source>
</evidence>
<comment type="function">
    <text evidence="9">Part of the tripartite ATP-independent periplasmic (TRAP) transport system.</text>
</comment>
<keyword evidence="2 9" id="KW-0813">Transport</keyword>
<comment type="similarity">
    <text evidence="8 9">Belongs to the TRAP transporter small permease family.</text>
</comment>
<dbReference type="RefSeq" id="WP_166190010.1">
    <property type="nucleotide sequence ID" value="NZ_CP049811.1"/>
</dbReference>
<keyword evidence="7 9" id="KW-0472">Membrane</keyword>
<dbReference type="InterPro" id="IPR055348">
    <property type="entry name" value="DctQ"/>
</dbReference>
<feature type="transmembrane region" description="Helical" evidence="9">
    <location>
        <begin position="51"/>
        <end position="68"/>
    </location>
</feature>
<dbReference type="GO" id="GO:0015740">
    <property type="term" value="P:C4-dicarboxylate transport"/>
    <property type="evidence" value="ECO:0007669"/>
    <property type="project" value="TreeGrafter"/>
</dbReference>
<evidence type="ECO:0000256" key="3">
    <source>
        <dbReference type="ARBA" id="ARBA00022475"/>
    </source>
</evidence>
<evidence type="ECO:0000256" key="1">
    <source>
        <dbReference type="ARBA" id="ARBA00004429"/>
    </source>
</evidence>
<evidence type="ECO:0000256" key="2">
    <source>
        <dbReference type="ARBA" id="ARBA00022448"/>
    </source>
</evidence>
<name>A0A6G7VKU8_9RHOB</name>
<evidence type="ECO:0000256" key="9">
    <source>
        <dbReference type="RuleBase" id="RU369079"/>
    </source>
</evidence>
<dbReference type="PANTHER" id="PTHR35011:SF10">
    <property type="entry name" value="TRAP TRANSPORTER SMALL PERMEASE PROTEIN"/>
    <property type="match status" value="1"/>
</dbReference>
<feature type="domain" description="Tripartite ATP-independent periplasmic transporters DctQ component" evidence="10">
    <location>
        <begin position="29"/>
        <end position="159"/>
    </location>
</feature>
<protein>
    <recommendedName>
        <fullName evidence="9">TRAP transporter small permease protein</fullName>
    </recommendedName>
</protein>
<dbReference type="InterPro" id="IPR007387">
    <property type="entry name" value="TRAP_DctQ"/>
</dbReference>
<evidence type="ECO:0000256" key="6">
    <source>
        <dbReference type="ARBA" id="ARBA00022989"/>
    </source>
</evidence>
<reference evidence="11 12" key="1">
    <citation type="submission" date="2020-03" db="EMBL/GenBank/DDBJ databases">
        <title>Complete genome sequence of Monaibacterium sp. ALG8 with diverse plasmids.</title>
        <authorList>
            <person name="Sun C."/>
        </authorList>
    </citation>
    <scope>NUCLEOTIDE SEQUENCE [LARGE SCALE GENOMIC DNA]</scope>
    <source>
        <strain evidence="11 12">ALG8</strain>
    </source>
</reference>
<accession>A0A6G7VKU8</accession>
<dbReference type="GO" id="GO:0022857">
    <property type="term" value="F:transmembrane transporter activity"/>
    <property type="evidence" value="ECO:0007669"/>
    <property type="project" value="UniProtKB-UniRule"/>
</dbReference>
<keyword evidence="12" id="KW-1185">Reference proteome</keyword>
<gene>
    <name evidence="11" type="ORF">G8E03_06700</name>
</gene>
<comment type="subcellular location">
    <subcellularLocation>
        <location evidence="1 9">Cell inner membrane</location>
        <topology evidence="1 9">Multi-pass membrane protein</topology>
    </subcellularLocation>
</comment>
<dbReference type="EMBL" id="CP049811">
    <property type="protein sequence ID" value="QIK40485.1"/>
    <property type="molecule type" value="Genomic_DNA"/>
</dbReference>
<dbReference type="Pfam" id="PF04290">
    <property type="entry name" value="DctQ"/>
    <property type="match status" value="1"/>
</dbReference>
<evidence type="ECO:0000313" key="12">
    <source>
        <dbReference type="Proteomes" id="UP000500791"/>
    </source>
</evidence>
<evidence type="ECO:0000313" key="11">
    <source>
        <dbReference type="EMBL" id="QIK40485.1"/>
    </source>
</evidence>
<evidence type="ECO:0000256" key="7">
    <source>
        <dbReference type="ARBA" id="ARBA00023136"/>
    </source>
</evidence>
<evidence type="ECO:0000256" key="5">
    <source>
        <dbReference type="ARBA" id="ARBA00022692"/>
    </source>
</evidence>